<dbReference type="Proteomes" id="UP000198833">
    <property type="component" value="Unassembled WGS sequence"/>
</dbReference>
<keyword evidence="2" id="KW-1185">Reference proteome</keyword>
<proteinExistence type="predicted"/>
<gene>
    <name evidence="1" type="ORF">SAMN04488558_1014</name>
</gene>
<reference evidence="1 2" key="1">
    <citation type="submission" date="2016-10" db="EMBL/GenBank/DDBJ databases">
        <authorList>
            <person name="de Groot N.N."/>
        </authorList>
    </citation>
    <scope>NUCLEOTIDE SEQUENCE [LARGE SCALE GENOMIC DNA]</scope>
    <source>
        <strain evidence="1 2">DSM 15695</strain>
    </source>
</reference>
<sequence>MYIFVPAPDQENPWHSPSLPHFEPNNSMIFDSVLGRAQMFHQLGEDTLLLILNYAPHLRLSLNNYRMTGVKYISFFDWLQGFEDRLSQPIQLEDLSWPPESELIYTPYHLLIKSCGQIYAQVNFSHQGTIIYIDFFSQGNLEQRVYLDDRGYYSMTEDYRAGEAIRRVYVDHAGKEVLVHHLENDSCELTKPYLPLGFHRHYAHLKDLLADYLDYVMAEAFSVEDILIVSSHQAHNDLFIPFSQHRKLVFAFSSFDRQAIKDLSDIAGNHKILFLVDNQSLKSQLEAEFSQLAQADSTNECLVIPAFDSRFELGKSSQIRENEIIVIVDNMPEQAVQEMIRLLKTWLPDEKYVLNFISFSTKPKFKQLINQWQAEHSAEQEINELVLEESEEIIHWHEIRDDAVFMKLMATARMMIDVGTVPQAYAQMAAISVGIPQVNRQSSEFVHHGKNGYLIDDLGQLPRAISYFTDDLEKWNQALIYNVRLIETYGSHQLVPALKQKFEEYFYDYTH</sequence>
<protein>
    <submittedName>
        <fullName evidence="1">Accessory Sec system protein Asp1</fullName>
    </submittedName>
</protein>
<dbReference type="GO" id="GO:0015031">
    <property type="term" value="P:protein transport"/>
    <property type="evidence" value="ECO:0007669"/>
    <property type="project" value="InterPro"/>
</dbReference>
<organism evidence="1 2">
    <name type="scientific">Ignavigranum ruoffiae</name>
    <dbReference type="NCBI Taxonomy" id="89093"/>
    <lineage>
        <taxon>Bacteria</taxon>
        <taxon>Bacillati</taxon>
        <taxon>Bacillota</taxon>
        <taxon>Bacilli</taxon>
        <taxon>Lactobacillales</taxon>
        <taxon>Aerococcaceae</taxon>
        <taxon>Ignavigranum</taxon>
    </lineage>
</organism>
<dbReference type="AlphaFoldDB" id="A0A1H8YU08"/>
<evidence type="ECO:0000313" key="2">
    <source>
        <dbReference type="Proteomes" id="UP000198833"/>
    </source>
</evidence>
<name>A0A1H8YU08_9LACT</name>
<dbReference type="InterPro" id="IPR022372">
    <property type="entry name" value="Accessory_SS_Asp1"/>
</dbReference>
<dbReference type="OrthoDB" id="9767875at2"/>
<dbReference type="RefSeq" id="WP_092569491.1">
    <property type="nucleotide sequence ID" value="NZ_FOEN01000001.1"/>
</dbReference>
<evidence type="ECO:0000313" key="1">
    <source>
        <dbReference type="EMBL" id="SEP55695.1"/>
    </source>
</evidence>
<dbReference type="STRING" id="89093.SAMN04488558_1014"/>
<dbReference type="Pfam" id="PF16993">
    <property type="entry name" value="Asp1"/>
    <property type="match status" value="1"/>
</dbReference>
<dbReference type="EMBL" id="FOEN01000001">
    <property type="protein sequence ID" value="SEP55695.1"/>
    <property type="molecule type" value="Genomic_DNA"/>
</dbReference>
<dbReference type="NCBIfam" id="TIGR03713">
    <property type="entry name" value="acc_sec_asp1"/>
    <property type="match status" value="1"/>
</dbReference>
<accession>A0A1H8YU08</accession>